<proteinExistence type="predicted"/>
<keyword evidence="1" id="KW-0732">Signal</keyword>
<dbReference type="Pfam" id="PF13715">
    <property type="entry name" value="CarbopepD_reg_2"/>
    <property type="match status" value="1"/>
</dbReference>
<sequence length="661" mass="73639">MMTVWLRSFWLLIALADTLPARAQTAQVLRGQVVDAETHQPIPNAQVGVADNRLGTSTNDDGRFALSIPPAYAQEQLTVALLGYRKFSQALPPLPGPELRIELRISPAALGEVRVTASVEGIVREAVARIPRNYPLRPTQLTGFYRESDNEPDGRPRYLVEGLLTVFKPGYRQRGDDGEIRIQQSRKVDLRPAGQLVRIDWAGGPFITQLGDFVHRRAQFIDLKHLRDYDYRLAPGSSYAGRPVYVVAFAPRPGNRRADFAGQLYIDQDTYAFLGAEWHYTAAGLGRSPNRADSRSLRVAYQPYAGRWHLKTVWWQTKARLPIGPPLNYFGEFLTTAIDTAQAARPEYVERAQYHDVFLRNVVAYDSAFWRGQTTLLPSESLRKALLDQQRQQRADSLFRAARPGAAAGPAAGLQAPAKTPDSPLGRFFSRFRYGASVGAWPLAVERAELGLAFAPAGYRFSAQATAAVTDQALTGWSRIEYQFELTRELALALATQRVYRQLSGDGWAGGLSYQRNLRPRHRPLYGRVGLAYTRQTVGRQLGTFPNPDAGLRVAGTHLGADRLSLRLQTQTEALQPTLGLGLELSHKFELVADASYLLPLRTRTQLEVAEESGFFLTRGSATVNLPAADVSLRVNDQPGSTLPWRQQHWLLSLGLLYRLR</sequence>
<dbReference type="RefSeq" id="WP_345127142.1">
    <property type="nucleotide sequence ID" value="NZ_BAABDI010000040.1"/>
</dbReference>
<evidence type="ECO:0000256" key="1">
    <source>
        <dbReference type="SAM" id="SignalP"/>
    </source>
</evidence>
<comment type="caution">
    <text evidence="2">The sequence shown here is derived from an EMBL/GenBank/DDBJ whole genome shotgun (WGS) entry which is preliminary data.</text>
</comment>
<feature type="signal peptide" evidence="1">
    <location>
        <begin position="1"/>
        <end position="23"/>
    </location>
</feature>
<dbReference type="SUPFAM" id="SSF49464">
    <property type="entry name" value="Carboxypeptidase regulatory domain-like"/>
    <property type="match status" value="1"/>
</dbReference>
<evidence type="ECO:0000313" key="3">
    <source>
        <dbReference type="Proteomes" id="UP001501556"/>
    </source>
</evidence>
<gene>
    <name evidence="2" type="ORF">GCM10022407_38920</name>
</gene>
<dbReference type="InterPro" id="IPR008969">
    <property type="entry name" value="CarboxyPept-like_regulatory"/>
</dbReference>
<dbReference type="Proteomes" id="UP001501556">
    <property type="component" value="Unassembled WGS sequence"/>
</dbReference>
<keyword evidence="3" id="KW-1185">Reference proteome</keyword>
<reference evidence="3" key="1">
    <citation type="journal article" date="2019" name="Int. J. Syst. Evol. Microbiol.">
        <title>The Global Catalogue of Microorganisms (GCM) 10K type strain sequencing project: providing services to taxonomists for standard genome sequencing and annotation.</title>
        <authorList>
            <consortium name="The Broad Institute Genomics Platform"/>
            <consortium name="The Broad Institute Genome Sequencing Center for Infectious Disease"/>
            <person name="Wu L."/>
            <person name="Ma J."/>
        </authorList>
    </citation>
    <scope>NUCLEOTIDE SEQUENCE [LARGE SCALE GENOMIC DNA]</scope>
    <source>
        <strain evidence="3">JCM 17217</strain>
    </source>
</reference>
<name>A0ABP7R1J7_9BACT</name>
<accession>A0ABP7R1J7</accession>
<feature type="chain" id="PRO_5045945310" description="CarboxypepD_reg-like domain-containing protein" evidence="1">
    <location>
        <begin position="24"/>
        <end position="661"/>
    </location>
</feature>
<protein>
    <recommendedName>
        <fullName evidence="4">CarboxypepD_reg-like domain-containing protein</fullName>
    </recommendedName>
</protein>
<dbReference type="EMBL" id="BAABDI010000040">
    <property type="protein sequence ID" value="GAA3990633.1"/>
    <property type="molecule type" value="Genomic_DNA"/>
</dbReference>
<evidence type="ECO:0008006" key="4">
    <source>
        <dbReference type="Google" id="ProtNLM"/>
    </source>
</evidence>
<evidence type="ECO:0000313" key="2">
    <source>
        <dbReference type="EMBL" id="GAA3990633.1"/>
    </source>
</evidence>
<dbReference type="Gene3D" id="2.60.40.1120">
    <property type="entry name" value="Carboxypeptidase-like, regulatory domain"/>
    <property type="match status" value="1"/>
</dbReference>
<organism evidence="2 3">
    <name type="scientific">Hymenobacter antarcticus</name>
    <dbReference type="NCBI Taxonomy" id="486270"/>
    <lineage>
        <taxon>Bacteria</taxon>
        <taxon>Pseudomonadati</taxon>
        <taxon>Bacteroidota</taxon>
        <taxon>Cytophagia</taxon>
        <taxon>Cytophagales</taxon>
        <taxon>Hymenobacteraceae</taxon>
        <taxon>Hymenobacter</taxon>
    </lineage>
</organism>